<sequence>MPGRIIQVEKLELSQFRKIYCKCPAKLNVNSNNNKYTSRSGKYTHIFLFWCFIL</sequence>
<proteinExistence type="predicted"/>
<protein>
    <submittedName>
        <fullName evidence="1">Uncharacterized protein</fullName>
    </submittedName>
</protein>
<keyword evidence="2" id="KW-1185">Reference proteome</keyword>
<name>A0A183N4G9_9TREM</name>
<evidence type="ECO:0000313" key="1">
    <source>
        <dbReference type="EMBL" id="VDP46211.1"/>
    </source>
</evidence>
<evidence type="ECO:0000313" key="2">
    <source>
        <dbReference type="Proteomes" id="UP000277204"/>
    </source>
</evidence>
<gene>
    <name evidence="1" type="ORF">SMRZ_LOCUS23196</name>
</gene>
<organism evidence="1 2">
    <name type="scientific">Schistosoma margrebowiei</name>
    <dbReference type="NCBI Taxonomy" id="48269"/>
    <lineage>
        <taxon>Eukaryota</taxon>
        <taxon>Metazoa</taxon>
        <taxon>Spiralia</taxon>
        <taxon>Lophotrochozoa</taxon>
        <taxon>Platyhelminthes</taxon>
        <taxon>Trematoda</taxon>
        <taxon>Digenea</taxon>
        <taxon>Strigeidida</taxon>
        <taxon>Schistosomatoidea</taxon>
        <taxon>Schistosomatidae</taxon>
        <taxon>Schistosoma</taxon>
    </lineage>
</organism>
<reference evidence="1 2" key="1">
    <citation type="submission" date="2018-11" db="EMBL/GenBank/DDBJ databases">
        <authorList>
            <consortium name="Pathogen Informatics"/>
        </authorList>
    </citation>
    <scope>NUCLEOTIDE SEQUENCE [LARGE SCALE GENOMIC DNA]</scope>
    <source>
        <strain evidence="1 2">Zambia</strain>
    </source>
</reference>
<dbReference type="EMBL" id="UZAI01019565">
    <property type="protein sequence ID" value="VDP46211.1"/>
    <property type="molecule type" value="Genomic_DNA"/>
</dbReference>
<dbReference type="AlphaFoldDB" id="A0A183N4G9"/>
<dbReference type="Proteomes" id="UP000277204">
    <property type="component" value="Unassembled WGS sequence"/>
</dbReference>
<accession>A0A183N4G9</accession>